<organism evidence="1 2">
    <name type="scientific">Granulicatella balaenopterae</name>
    <dbReference type="NCBI Taxonomy" id="137733"/>
    <lineage>
        <taxon>Bacteria</taxon>
        <taxon>Bacillati</taxon>
        <taxon>Bacillota</taxon>
        <taxon>Bacilli</taxon>
        <taxon>Lactobacillales</taxon>
        <taxon>Carnobacteriaceae</taxon>
        <taxon>Granulicatella</taxon>
    </lineage>
</organism>
<dbReference type="STRING" id="137733.SAMN05421767_1409"/>
<name>A0A1H9NIR4_9LACT</name>
<evidence type="ECO:0008006" key="3">
    <source>
        <dbReference type="Google" id="ProtNLM"/>
    </source>
</evidence>
<keyword evidence="2" id="KW-1185">Reference proteome</keyword>
<gene>
    <name evidence="1" type="ORF">SAMN05421767_1409</name>
</gene>
<dbReference type="InterPro" id="IPR032359">
    <property type="entry name" value="KwaB-like"/>
</dbReference>
<dbReference type="RefSeq" id="WP_089747587.1">
    <property type="nucleotide sequence ID" value="NZ_FOGF01000040.1"/>
</dbReference>
<accession>A0A1H9NIR4</accession>
<dbReference type="AlphaFoldDB" id="A0A1H9NIR4"/>
<dbReference type="Pfam" id="PF16162">
    <property type="entry name" value="KwaB"/>
    <property type="match status" value="1"/>
</dbReference>
<protein>
    <recommendedName>
        <fullName evidence="3">DUF4868 domain-containing protein</fullName>
    </recommendedName>
</protein>
<dbReference type="Proteomes" id="UP000198556">
    <property type="component" value="Unassembled WGS sequence"/>
</dbReference>
<proteinExistence type="predicted"/>
<reference evidence="1 2" key="1">
    <citation type="submission" date="2016-10" db="EMBL/GenBank/DDBJ databases">
        <authorList>
            <person name="de Groot N.N."/>
        </authorList>
    </citation>
    <scope>NUCLEOTIDE SEQUENCE [LARGE SCALE GENOMIC DNA]</scope>
    <source>
        <strain evidence="1 2">DSM 15827</strain>
    </source>
</reference>
<evidence type="ECO:0000313" key="1">
    <source>
        <dbReference type="EMBL" id="SER35850.1"/>
    </source>
</evidence>
<dbReference type="OrthoDB" id="2676243at2"/>
<dbReference type="EMBL" id="FOGF01000040">
    <property type="protein sequence ID" value="SER35850.1"/>
    <property type="molecule type" value="Genomic_DNA"/>
</dbReference>
<sequence length="355" mass="41956">MNGKFMTKFLDTSYDINQLSLDVYMIRHVTQQEKYAAKIVNLGKLKSGNEADDLNNWLKKSIQRELEQLKKDDSGEIKHFIIKDFDTEIFVQDAIAKIDLNQLNEYGEIYERFELLKQAINEENSEKINRDIINTSFQVCRLTDTSVENDLEETMYVFYYRGIKKQTSSKKTCFFRNERVNEIKDDILDIGGKISFIILNNYIYIFKTRDFEYAFKFYNHIIKKRDENIQKISNLSCFSDNVTKELFIKKASNNFYSRGLAKMNEKGMEKIENYYNQRCIELKKMVEKLDSLDEKQKENLKSDKGELIEVIQFIDFAHGNKITITEEDNISPLLHLFQDKIVESFLTKEIRTTKG</sequence>
<evidence type="ECO:0000313" key="2">
    <source>
        <dbReference type="Proteomes" id="UP000198556"/>
    </source>
</evidence>